<evidence type="ECO:0000256" key="9">
    <source>
        <dbReference type="PROSITE-ProRule" id="PRU00283"/>
    </source>
</evidence>
<dbReference type="PANTHER" id="PTHR47968:SF75">
    <property type="entry name" value="CENTROMERE-ASSOCIATED PROTEIN E"/>
    <property type="match status" value="1"/>
</dbReference>
<dbReference type="InterPro" id="IPR035979">
    <property type="entry name" value="RBD_domain_sf"/>
</dbReference>
<dbReference type="SUPFAM" id="SSF52540">
    <property type="entry name" value="P-loop containing nucleoside triphosphate hydrolases"/>
    <property type="match status" value="1"/>
</dbReference>
<evidence type="ECO:0000256" key="5">
    <source>
        <dbReference type="ARBA" id="ARBA00023175"/>
    </source>
</evidence>
<dbReference type="PANTHER" id="PTHR47968">
    <property type="entry name" value="CENTROMERE PROTEIN E"/>
    <property type="match status" value="1"/>
</dbReference>
<dbReference type="PROSITE" id="PS50067">
    <property type="entry name" value="KINESIN_MOTOR_2"/>
    <property type="match status" value="1"/>
</dbReference>
<comment type="subcellular location">
    <subcellularLocation>
        <location evidence="1">Cytoplasm</location>
        <location evidence="1">Cytoskeleton</location>
    </subcellularLocation>
</comment>
<reference evidence="13 14" key="1">
    <citation type="submission" date="2024-04" db="EMBL/GenBank/DDBJ databases">
        <authorList>
            <person name="Waldvogel A.-M."/>
            <person name="Schoenle A."/>
        </authorList>
    </citation>
    <scope>NUCLEOTIDE SEQUENCE [LARGE SCALE GENOMIC DNA]</scope>
</reference>
<evidence type="ECO:0000256" key="1">
    <source>
        <dbReference type="ARBA" id="ARBA00004245"/>
    </source>
</evidence>
<dbReference type="InterPro" id="IPR001752">
    <property type="entry name" value="Kinesin_motor_dom"/>
</dbReference>
<evidence type="ECO:0000313" key="13">
    <source>
        <dbReference type="EMBL" id="CAL1585251.1"/>
    </source>
</evidence>
<accession>A0AAV2KAB1</accession>
<dbReference type="GO" id="GO:0000779">
    <property type="term" value="C:condensed chromosome, centromeric region"/>
    <property type="evidence" value="ECO:0007669"/>
    <property type="project" value="UniProtKB-ARBA"/>
</dbReference>
<feature type="region of interest" description="Disordered" evidence="11">
    <location>
        <begin position="1230"/>
        <end position="1290"/>
    </location>
</feature>
<dbReference type="FunFam" id="3.40.850.10:FF:000026">
    <property type="entry name" value="Centromere-associated protein E"/>
    <property type="match status" value="1"/>
</dbReference>
<keyword evidence="14" id="KW-1185">Reference proteome</keyword>
<dbReference type="GO" id="GO:0008017">
    <property type="term" value="F:microtubule binding"/>
    <property type="evidence" value="ECO:0007669"/>
    <property type="project" value="InterPro"/>
</dbReference>
<organism evidence="13 14">
    <name type="scientific">Knipowitschia caucasica</name>
    <name type="common">Caucasian dwarf goby</name>
    <name type="synonym">Pomatoschistus caucasicus</name>
    <dbReference type="NCBI Taxonomy" id="637954"/>
    <lineage>
        <taxon>Eukaryota</taxon>
        <taxon>Metazoa</taxon>
        <taxon>Chordata</taxon>
        <taxon>Craniata</taxon>
        <taxon>Vertebrata</taxon>
        <taxon>Euteleostomi</taxon>
        <taxon>Actinopterygii</taxon>
        <taxon>Neopterygii</taxon>
        <taxon>Teleostei</taxon>
        <taxon>Neoteleostei</taxon>
        <taxon>Acanthomorphata</taxon>
        <taxon>Gobiaria</taxon>
        <taxon>Gobiiformes</taxon>
        <taxon>Gobioidei</taxon>
        <taxon>Gobiidae</taxon>
        <taxon>Gobiinae</taxon>
        <taxon>Knipowitschia</taxon>
    </lineage>
</organism>
<sequence length="1290" mass="148056">MTEDSAVKVCVRVRPLAEREENAAENAQLYWKADNNSVHQIDGASVKSFSFDRVFTAHETTNQLYQTIAKPLVVSTVQGYNGTIFAYGQTSSGKTFSMMGCDKNPGVIPLAVEDIFQTIQTCSSKEFLLRVSYMEIYNETVSDLLVDSWKRKPLEVREALNKNIYVADLSEELVTSTAQALHWIRFGEKNRHYGKTKMNERSSRSHTIFRMILESREKSDCENSDGAIIVSHLNLVDLAGSERASQTGAEGARFKEGCNINKSLFTLGQVIKKLTDESHKGYTSYRDSKLTRILQNSLGGNAKTVIICTITPAAFDETLSTLQFASTAKKMKNDPHVTEVSDDGALLKRYRNEIVDLKRRLQEVSSVTQSTATEKELLSQLQEKDQLQREQEDRIRNLTNLLVSSNPNPAPVRQAPKRRMTWGGKMLRLAATSSASSEAVLSEMAKRRRVNVSCIEPLDQEFYPPWDAFEELPEDMDATQTSITTRSFGDSPKESASGEQLRDLSEKMAALEQQLEIESCEKSAAESKAKALVDRVTELEQQLEAQQREAKLEEAQQREAKLEEAQQREAKLEEAQQREAKLEEAQTDENQMRRQFSEAIQLCESLSSEKDLLLVERDYLKEELGLSLEQIQTLEKEKSSLCKKLEEKQETDEFEMLEAQIRKDDELEQREEISLLKLVIDSSEQKCLELQTEMEMLSLQLKKKCDFIEELQAMNGKDLVQEVTLLQRSLGDAEKISMDTKKDWACLRSQNMDLKEKNGTLTLNAESHEHELASLRSQLEREKSKFKKMQFDLQKELNIAFEENVKLGSLLDGKVPKNLIDNVDLERTVTKLNKDLTACLENNTELHVQLEELQQLPDKMAELSKQLEESECVRKSLTEELQEIHTLKRELEEKVSNCEETRKTDEDIQKELEEQLEQAASELQNAQATNEAAMLEWESRLQSLCEERDALQQRMEQVPEAGSLVLSLQEQLEEEMQKLSSEEALHQQRVSELNQQMQTVSQELVSLQQERDHSFSSLAALTEERDQLKADLQENIEMMIELQDELRITQEKIRSQKECIQKLEAQTAEESAPDQPEKHEAQIRTLKVELQHLQEHKKSSSDELQTLESRVRGLSEDKDQLQQTLAALTQQKQQLQQVLDSSTDSLQTQITELEQTLHMVSEQKKSLEEQLQNHLETEEDCEKAYFKMDNVLIDDRRIHVDFSQSVSKIKWKGKGGKYTKDDFKAYEKDLESKSKLSLKNRPRPDSKYDLLLDEHEEEEQKKKKSHHRSDEKNKKSKRQRVSEEGGGRRE</sequence>
<feature type="coiled-coil region" evidence="10">
    <location>
        <begin position="347"/>
        <end position="401"/>
    </location>
</feature>
<dbReference type="GO" id="GO:0003777">
    <property type="term" value="F:microtubule motor activity"/>
    <property type="evidence" value="ECO:0007669"/>
    <property type="project" value="InterPro"/>
</dbReference>
<dbReference type="CDD" id="cd01374">
    <property type="entry name" value="KISc_CENP_E"/>
    <property type="match status" value="1"/>
</dbReference>
<comment type="similarity">
    <text evidence="9">Belongs to the TRAFAC class myosin-kinesin ATPase superfamily. Kinesin family.</text>
</comment>
<proteinExistence type="inferred from homology"/>
<dbReference type="PROSITE" id="PS00411">
    <property type="entry name" value="KINESIN_MOTOR_1"/>
    <property type="match status" value="1"/>
</dbReference>
<dbReference type="Pfam" id="PF00225">
    <property type="entry name" value="Kinesin"/>
    <property type="match status" value="1"/>
</dbReference>
<keyword evidence="3 9" id="KW-0067">ATP-binding</keyword>
<evidence type="ECO:0000256" key="4">
    <source>
        <dbReference type="ARBA" id="ARBA00023054"/>
    </source>
</evidence>
<feature type="coiled-coil region" evidence="10">
    <location>
        <begin position="860"/>
        <end position="1184"/>
    </location>
</feature>
<dbReference type="InterPro" id="IPR027640">
    <property type="entry name" value="Kinesin-like_fam"/>
</dbReference>
<evidence type="ECO:0000313" key="14">
    <source>
        <dbReference type="Proteomes" id="UP001497482"/>
    </source>
</evidence>
<dbReference type="GO" id="GO:0000280">
    <property type="term" value="P:nuclear division"/>
    <property type="evidence" value="ECO:0007669"/>
    <property type="project" value="UniProtKB-ARBA"/>
</dbReference>
<dbReference type="GO" id="GO:0005874">
    <property type="term" value="C:microtubule"/>
    <property type="evidence" value="ECO:0007669"/>
    <property type="project" value="TreeGrafter"/>
</dbReference>
<dbReference type="GO" id="GO:0140694">
    <property type="term" value="P:membraneless organelle assembly"/>
    <property type="evidence" value="ECO:0007669"/>
    <property type="project" value="UniProtKB-ARBA"/>
</dbReference>
<dbReference type="GO" id="GO:0003676">
    <property type="term" value="F:nucleic acid binding"/>
    <property type="evidence" value="ECO:0007669"/>
    <property type="project" value="InterPro"/>
</dbReference>
<evidence type="ECO:0000256" key="2">
    <source>
        <dbReference type="ARBA" id="ARBA00022741"/>
    </source>
</evidence>
<dbReference type="InterPro" id="IPR036961">
    <property type="entry name" value="Kinesin_motor_dom_sf"/>
</dbReference>
<protein>
    <recommendedName>
        <fullName evidence="7">Centromere-associated protein E</fullName>
    </recommendedName>
    <alternativeName>
        <fullName evidence="8">Centromere protein E</fullName>
    </alternativeName>
</protein>
<keyword evidence="4 10" id="KW-0175">Coiled coil</keyword>
<keyword evidence="6" id="KW-0963">Cytoplasm</keyword>
<feature type="binding site" evidence="9">
    <location>
        <begin position="88"/>
        <end position="95"/>
    </location>
    <ligand>
        <name>ATP</name>
        <dbReference type="ChEBI" id="CHEBI:30616"/>
    </ligand>
</feature>
<feature type="compositionally biased region" description="Basic and acidic residues" evidence="11">
    <location>
        <begin position="1242"/>
        <end position="1261"/>
    </location>
</feature>
<dbReference type="EMBL" id="OZ035839">
    <property type="protein sequence ID" value="CAL1585251.1"/>
    <property type="molecule type" value="Genomic_DNA"/>
</dbReference>
<dbReference type="InterPro" id="IPR027417">
    <property type="entry name" value="P-loop_NTPase"/>
</dbReference>
<dbReference type="GO" id="GO:0008608">
    <property type="term" value="P:attachment of spindle microtubules to kinetochore"/>
    <property type="evidence" value="ECO:0007669"/>
    <property type="project" value="UniProtKB-ARBA"/>
</dbReference>
<gene>
    <name evidence="13" type="ORF">KC01_LOCUS15487</name>
</gene>
<feature type="region of interest" description="Disordered" evidence="11">
    <location>
        <begin position="550"/>
        <end position="590"/>
    </location>
</feature>
<feature type="region of interest" description="Disordered" evidence="11">
    <location>
        <begin position="483"/>
        <end position="503"/>
    </location>
</feature>
<name>A0AAV2KAB1_KNICA</name>
<dbReference type="GO" id="GO:0000278">
    <property type="term" value="P:mitotic cell cycle"/>
    <property type="evidence" value="ECO:0007669"/>
    <property type="project" value="TreeGrafter"/>
</dbReference>
<dbReference type="SUPFAM" id="SSF57997">
    <property type="entry name" value="Tropomyosin"/>
    <property type="match status" value="1"/>
</dbReference>
<dbReference type="GO" id="GO:0030071">
    <property type="term" value="P:regulation of mitotic metaphase/anaphase transition"/>
    <property type="evidence" value="ECO:0007669"/>
    <property type="project" value="UniProtKB-ARBA"/>
</dbReference>
<evidence type="ECO:0000256" key="8">
    <source>
        <dbReference type="ARBA" id="ARBA00081766"/>
    </source>
</evidence>
<feature type="domain" description="Kinesin motor" evidence="12">
    <location>
        <begin position="6"/>
        <end position="331"/>
    </location>
</feature>
<evidence type="ECO:0000256" key="6">
    <source>
        <dbReference type="ARBA" id="ARBA00023212"/>
    </source>
</evidence>
<dbReference type="GO" id="GO:0005524">
    <property type="term" value="F:ATP binding"/>
    <property type="evidence" value="ECO:0007669"/>
    <property type="project" value="UniProtKB-UniRule"/>
</dbReference>
<keyword evidence="6" id="KW-0206">Cytoskeleton</keyword>
<feature type="compositionally biased region" description="Basic and acidic residues" evidence="11">
    <location>
        <begin position="1280"/>
        <end position="1290"/>
    </location>
</feature>
<evidence type="ECO:0000256" key="11">
    <source>
        <dbReference type="SAM" id="MobiDB-lite"/>
    </source>
</evidence>
<evidence type="ECO:0000256" key="3">
    <source>
        <dbReference type="ARBA" id="ARBA00022840"/>
    </source>
</evidence>
<dbReference type="Proteomes" id="UP001497482">
    <property type="component" value="Chromosome 17"/>
</dbReference>
<evidence type="ECO:0000259" key="12">
    <source>
        <dbReference type="PROSITE" id="PS50067"/>
    </source>
</evidence>
<dbReference type="SMART" id="SM00129">
    <property type="entry name" value="KISc"/>
    <property type="match status" value="1"/>
</dbReference>
<dbReference type="InterPro" id="IPR019821">
    <property type="entry name" value="Kinesin_motor_CS"/>
</dbReference>
<dbReference type="GO" id="GO:0007018">
    <property type="term" value="P:microtubule-based movement"/>
    <property type="evidence" value="ECO:0007669"/>
    <property type="project" value="InterPro"/>
</dbReference>
<keyword evidence="2 9" id="KW-0547">Nucleotide-binding</keyword>
<dbReference type="SUPFAM" id="SSF54928">
    <property type="entry name" value="RNA-binding domain, RBD"/>
    <property type="match status" value="1"/>
</dbReference>
<dbReference type="PRINTS" id="PR00380">
    <property type="entry name" value="KINESINHEAVY"/>
</dbReference>
<dbReference type="GO" id="GO:0043515">
    <property type="term" value="F:kinetochore binding"/>
    <property type="evidence" value="ECO:0007669"/>
    <property type="project" value="UniProtKB-ARBA"/>
</dbReference>
<keyword evidence="5 9" id="KW-0505">Motor protein</keyword>
<evidence type="ECO:0000256" key="10">
    <source>
        <dbReference type="SAM" id="Coils"/>
    </source>
</evidence>
<evidence type="ECO:0000256" key="7">
    <source>
        <dbReference type="ARBA" id="ARBA00070169"/>
    </source>
</evidence>
<dbReference type="GO" id="GO:0007051">
    <property type="term" value="P:spindle organization"/>
    <property type="evidence" value="ECO:0007669"/>
    <property type="project" value="UniProtKB-ARBA"/>
</dbReference>
<dbReference type="Gene3D" id="3.40.850.10">
    <property type="entry name" value="Kinesin motor domain"/>
    <property type="match status" value="1"/>
</dbReference>